<feature type="compositionally biased region" description="Basic residues" evidence="1">
    <location>
        <begin position="193"/>
        <end position="203"/>
    </location>
</feature>
<sequence>MVEAAEIWGTWEELVLGGAVLRHGTADWDAVASEVRSRTNHPSLFTDQECETKYQDIRERYSGCDAWFEELRKHRVAELKRELARSEDSIGSLQSKLESLKAESGSDGNFNHGSTRTESSTPAQNAEPAEFFSKELSKDGLSAGSFTMETENGHTPEQVHAIPQNRVPKLEPLEETHKDSRGIMGSLIGQGSLRKRRGQRKRRAAIEIKEGKMAEREMVDSENAVVERKENVESRDKSNEDNKLQRENLSSNKCKETAKPSLRGILDMVMEHKSASTFHKNLNHRRERHTKR</sequence>
<name>A0AAV9DVD1_ACOCL</name>
<accession>A0AAV9DVD1</accession>
<feature type="compositionally biased region" description="Basic and acidic residues" evidence="1">
    <location>
        <begin position="204"/>
        <end position="246"/>
    </location>
</feature>
<feature type="region of interest" description="Disordered" evidence="1">
    <location>
        <begin position="144"/>
        <end position="261"/>
    </location>
</feature>
<dbReference type="PANTHER" id="PTHR37888">
    <property type="entry name" value="DNA-BINDING BROMODOMAIN-CONTAINING PROTEIN"/>
    <property type="match status" value="1"/>
</dbReference>
<feature type="compositionally biased region" description="Polar residues" evidence="1">
    <location>
        <begin position="144"/>
        <end position="155"/>
    </location>
</feature>
<dbReference type="AlphaFoldDB" id="A0AAV9DVD1"/>
<dbReference type="Proteomes" id="UP001180020">
    <property type="component" value="Unassembled WGS sequence"/>
</dbReference>
<evidence type="ECO:0000313" key="2">
    <source>
        <dbReference type="EMBL" id="KAK1304809.1"/>
    </source>
</evidence>
<feature type="compositionally biased region" description="Polar residues" evidence="1">
    <location>
        <begin position="106"/>
        <end position="124"/>
    </location>
</feature>
<reference evidence="2" key="1">
    <citation type="journal article" date="2023" name="Nat. Commun.">
        <title>Diploid and tetraploid genomes of Acorus and the evolution of monocots.</title>
        <authorList>
            <person name="Ma L."/>
            <person name="Liu K.W."/>
            <person name="Li Z."/>
            <person name="Hsiao Y.Y."/>
            <person name="Qi Y."/>
            <person name="Fu T."/>
            <person name="Tang G.D."/>
            <person name="Zhang D."/>
            <person name="Sun W.H."/>
            <person name="Liu D.K."/>
            <person name="Li Y."/>
            <person name="Chen G.Z."/>
            <person name="Liu X.D."/>
            <person name="Liao X.Y."/>
            <person name="Jiang Y.T."/>
            <person name="Yu X."/>
            <person name="Hao Y."/>
            <person name="Huang J."/>
            <person name="Zhao X.W."/>
            <person name="Ke S."/>
            <person name="Chen Y.Y."/>
            <person name="Wu W.L."/>
            <person name="Hsu J.L."/>
            <person name="Lin Y.F."/>
            <person name="Huang M.D."/>
            <person name="Li C.Y."/>
            <person name="Huang L."/>
            <person name="Wang Z.W."/>
            <person name="Zhao X."/>
            <person name="Zhong W.Y."/>
            <person name="Peng D.H."/>
            <person name="Ahmad S."/>
            <person name="Lan S."/>
            <person name="Zhang J.S."/>
            <person name="Tsai W.C."/>
            <person name="Van de Peer Y."/>
            <person name="Liu Z.J."/>
        </authorList>
    </citation>
    <scope>NUCLEOTIDE SEQUENCE</scope>
    <source>
        <strain evidence="2">CP</strain>
    </source>
</reference>
<dbReference type="EMBL" id="JAUJYO010000011">
    <property type="protein sequence ID" value="KAK1304809.1"/>
    <property type="molecule type" value="Genomic_DNA"/>
</dbReference>
<feature type="compositionally biased region" description="Basic and acidic residues" evidence="1">
    <location>
        <begin position="168"/>
        <end position="181"/>
    </location>
</feature>
<evidence type="ECO:0000313" key="3">
    <source>
        <dbReference type="Proteomes" id="UP001180020"/>
    </source>
</evidence>
<protein>
    <submittedName>
        <fullName evidence="2">Uncharacterized protein</fullName>
    </submittedName>
</protein>
<proteinExistence type="predicted"/>
<keyword evidence="3" id="KW-1185">Reference proteome</keyword>
<comment type="caution">
    <text evidence="2">The sequence shown here is derived from an EMBL/GenBank/DDBJ whole genome shotgun (WGS) entry which is preliminary data.</text>
</comment>
<reference evidence="2" key="2">
    <citation type="submission" date="2023-06" db="EMBL/GenBank/DDBJ databases">
        <authorList>
            <person name="Ma L."/>
            <person name="Liu K.-W."/>
            <person name="Li Z."/>
            <person name="Hsiao Y.-Y."/>
            <person name="Qi Y."/>
            <person name="Fu T."/>
            <person name="Tang G."/>
            <person name="Zhang D."/>
            <person name="Sun W.-H."/>
            <person name="Liu D.-K."/>
            <person name="Li Y."/>
            <person name="Chen G.-Z."/>
            <person name="Liu X.-D."/>
            <person name="Liao X.-Y."/>
            <person name="Jiang Y.-T."/>
            <person name="Yu X."/>
            <person name="Hao Y."/>
            <person name="Huang J."/>
            <person name="Zhao X.-W."/>
            <person name="Ke S."/>
            <person name="Chen Y.-Y."/>
            <person name="Wu W.-L."/>
            <person name="Hsu J.-L."/>
            <person name="Lin Y.-F."/>
            <person name="Huang M.-D."/>
            <person name="Li C.-Y."/>
            <person name="Huang L."/>
            <person name="Wang Z.-W."/>
            <person name="Zhao X."/>
            <person name="Zhong W.-Y."/>
            <person name="Peng D.-H."/>
            <person name="Ahmad S."/>
            <person name="Lan S."/>
            <person name="Zhang J.-S."/>
            <person name="Tsai W.-C."/>
            <person name="Van De Peer Y."/>
            <person name="Liu Z.-J."/>
        </authorList>
    </citation>
    <scope>NUCLEOTIDE SEQUENCE</scope>
    <source>
        <strain evidence="2">CP</strain>
        <tissue evidence="2">Leaves</tissue>
    </source>
</reference>
<gene>
    <name evidence="2" type="ORF">QJS10_CPB11g00951</name>
</gene>
<feature type="region of interest" description="Disordered" evidence="1">
    <location>
        <begin position="98"/>
        <end position="127"/>
    </location>
</feature>
<evidence type="ECO:0000256" key="1">
    <source>
        <dbReference type="SAM" id="MobiDB-lite"/>
    </source>
</evidence>
<dbReference type="PANTHER" id="PTHR37888:SF4">
    <property type="entry name" value="OS07G0565300 PROTEIN"/>
    <property type="match status" value="1"/>
</dbReference>
<organism evidence="2 3">
    <name type="scientific">Acorus calamus</name>
    <name type="common">Sweet flag</name>
    <dbReference type="NCBI Taxonomy" id="4465"/>
    <lineage>
        <taxon>Eukaryota</taxon>
        <taxon>Viridiplantae</taxon>
        <taxon>Streptophyta</taxon>
        <taxon>Embryophyta</taxon>
        <taxon>Tracheophyta</taxon>
        <taxon>Spermatophyta</taxon>
        <taxon>Magnoliopsida</taxon>
        <taxon>Liliopsida</taxon>
        <taxon>Acoraceae</taxon>
        <taxon>Acorus</taxon>
    </lineage>
</organism>